<evidence type="ECO:0000313" key="2">
    <source>
        <dbReference type="EMBL" id="JAA84529.1"/>
    </source>
</evidence>
<keyword evidence="1" id="KW-0472">Membrane</keyword>
<keyword evidence="1" id="KW-1133">Transmembrane helix</keyword>
<feature type="non-terminal residue" evidence="2">
    <location>
        <position position="98"/>
    </location>
</feature>
<accession>S4P3L3</accession>
<keyword evidence="1" id="KW-0812">Transmembrane</keyword>
<reference evidence="2" key="2">
    <citation type="submission" date="2013-05" db="EMBL/GenBank/DDBJ databases">
        <authorList>
            <person name="Carter J.-M."/>
            <person name="Baker S.C."/>
            <person name="Pink R."/>
            <person name="Carter D.R.F."/>
            <person name="Collins A."/>
            <person name="Tomlin J."/>
            <person name="Gibbs M."/>
            <person name="Breuker C.J."/>
        </authorList>
    </citation>
    <scope>NUCLEOTIDE SEQUENCE</scope>
    <source>
        <tissue evidence="2">Ovary</tissue>
    </source>
</reference>
<proteinExistence type="predicted"/>
<feature type="transmembrane region" description="Helical" evidence="1">
    <location>
        <begin position="20"/>
        <end position="40"/>
    </location>
</feature>
<protein>
    <submittedName>
        <fullName evidence="2">Uncharacterized protein</fullName>
    </submittedName>
</protein>
<reference evidence="2" key="1">
    <citation type="journal article" date="2013" name="BMC Genomics">
        <title>Unscrambling butterfly oogenesis.</title>
        <authorList>
            <person name="Carter J.M."/>
            <person name="Baker S.C."/>
            <person name="Pink R."/>
            <person name="Carter D.R."/>
            <person name="Collins A."/>
            <person name="Tomlin J."/>
            <person name="Gibbs M."/>
            <person name="Breuker C.J."/>
        </authorList>
    </citation>
    <scope>NUCLEOTIDE SEQUENCE</scope>
    <source>
        <tissue evidence="2">Ovary</tissue>
    </source>
</reference>
<dbReference type="AlphaFoldDB" id="S4P3L3"/>
<sequence length="98" mass="10340">MFAVLEADSILSLTIRQTSFLFTLISSLLVDCIAVSWIGVVSSKSRSMLLAVSTSKPLFIRSICKLPSQFCSGASVGGADVSIYSCILVISSSSGKEL</sequence>
<dbReference type="EMBL" id="GAIX01008031">
    <property type="protein sequence ID" value="JAA84529.1"/>
    <property type="molecule type" value="Transcribed_RNA"/>
</dbReference>
<evidence type="ECO:0000256" key="1">
    <source>
        <dbReference type="SAM" id="Phobius"/>
    </source>
</evidence>
<name>S4P3L3_9NEOP</name>
<organism evidence="2">
    <name type="scientific">Pararge aegeria</name>
    <name type="common">speckled wood butterfly</name>
    <dbReference type="NCBI Taxonomy" id="116150"/>
    <lineage>
        <taxon>Eukaryota</taxon>
        <taxon>Metazoa</taxon>
        <taxon>Ecdysozoa</taxon>
        <taxon>Arthropoda</taxon>
        <taxon>Hexapoda</taxon>
        <taxon>Insecta</taxon>
        <taxon>Pterygota</taxon>
        <taxon>Neoptera</taxon>
        <taxon>Endopterygota</taxon>
        <taxon>Lepidoptera</taxon>
        <taxon>Glossata</taxon>
        <taxon>Ditrysia</taxon>
        <taxon>Papilionoidea</taxon>
        <taxon>Nymphalidae</taxon>
        <taxon>Satyrinae</taxon>
        <taxon>Satyrini</taxon>
        <taxon>Parargina</taxon>
        <taxon>Pararge</taxon>
    </lineage>
</organism>